<keyword evidence="2" id="KW-0472">Membrane</keyword>
<dbReference type="Gramene" id="KZM99272">
    <property type="protein sequence ID" value="KZM99272"/>
    <property type="gene ID" value="DCAR_013366"/>
</dbReference>
<protein>
    <submittedName>
        <fullName evidence="3">Uncharacterized protein</fullName>
    </submittedName>
</protein>
<keyword evidence="2" id="KW-0812">Transmembrane</keyword>
<dbReference type="PANTHER" id="PTHR10151:SF120">
    <property type="entry name" value="BIS(5'-ADENOSYL)-TRIPHOSPHATASE"/>
    <property type="match status" value="1"/>
</dbReference>
<dbReference type="FunFam" id="3.40.720.10:FF:000033">
    <property type="entry name" value="Alkaline-phosphatase-like family protein"/>
    <property type="match status" value="1"/>
</dbReference>
<dbReference type="GO" id="GO:0016787">
    <property type="term" value="F:hydrolase activity"/>
    <property type="evidence" value="ECO:0007669"/>
    <property type="project" value="UniProtKB-ARBA"/>
</dbReference>
<dbReference type="InterPro" id="IPR002591">
    <property type="entry name" value="Phosphodiest/P_Trfase"/>
</dbReference>
<evidence type="ECO:0000256" key="2">
    <source>
        <dbReference type="SAM" id="Phobius"/>
    </source>
</evidence>
<evidence type="ECO:0000256" key="1">
    <source>
        <dbReference type="SAM" id="MobiDB-lite"/>
    </source>
</evidence>
<dbReference type="Gene3D" id="3.40.720.10">
    <property type="entry name" value="Alkaline Phosphatase, subunit A"/>
    <property type="match status" value="1"/>
</dbReference>
<dbReference type="Gene3D" id="3.30.1360.180">
    <property type="match status" value="1"/>
</dbReference>
<organism evidence="3">
    <name type="scientific">Daucus carota subsp. sativus</name>
    <name type="common">Carrot</name>
    <dbReference type="NCBI Taxonomy" id="79200"/>
    <lineage>
        <taxon>Eukaryota</taxon>
        <taxon>Viridiplantae</taxon>
        <taxon>Streptophyta</taxon>
        <taxon>Embryophyta</taxon>
        <taxon>Tracheophyta</taxon>
        <taxon>Spermatophyta</taxon>
        <taxon>Magnoliopsida</taxon>
        <taxon>eudicotyledons</taxon>
        <taxon>Gunneridae</taxon>
        <taxon>Pentapetalae</taxon>
        <taxon>asterids</taxon>
        <taxon>campanulids</taxon>
        <taxon>Apiales</taxon>
        <taxon>Apiaceae</taxon>
        <taxon>Apioideae</taxon>
        <taxon>Scandiceae</taxon>
        <taxon>Daucinae</taxon>
        <taxon>Daucus</taxon>
        <taxon>Daucus sect. Daucus</taxon>
    </lineage>
</organism>
<dbReference type="CDD" id="cd16018">
    <property type="entry name" value="Enpp"/>
    <property type="match status" value="1"/>
</dbReference>
<dbReference type="FunFam" id="3.30.1360.180:FF:000002">
    <property type="entry name" value="Alkaline-phosphatase-like family protein"/>
    <property type="match status" value="1"/>
</dbReference>
<evidence type="ECO:0000313" key="3">
    <source>
        <dbReference type="EMBL" id="KZM99272.1"/>
    </source>
</evidence>
<keyword evidence="2" id="KW-1133">Transmembrane helix</keyword>
<proteinExistence type="predicted"/>
<dbReference type="OMA" id="IPVEWHY"/>
<dbReference type="Proteomes" id="UP000077755">
    <property type="component" value="Chromosome 4"/>
</dbReference>
<feature type="compositionally biased region" description="Low complexity" evidence="1">
    <location>
        <begin position="31"/>
        <end position="41"/>
    </location>
</feature>
<dbReference type="EMBL" id="LNRQ01000004">
    <property type="protein sequence ID" value="KZM99272.1"/>
    <property type="molecule type" value="Genomic_DNA"/>
</dbReference>
<dbReference type="EMBL" id="CP093346">
    <property type="protein sequence ID" value="WOG98333.1"/>
    <property type="molecule type" value="Genomic_DNA"/>
</dbReference>
<dbReference type="OrthoDB" id="415411at2759"/>
<feature type="transmembrane region" description="Helical" evidence="2">
    <location>
        <begin position="51"/>
        <end position="73"/>
    </location>
</feature>
<accession>A0A162ACN9</accession>
<reference evidence="3" key="1">
    <citation type="journal article" date="2016" name="Nat. Genet.">
        <title>A high-quality carrot genome assembly provides new insights into carotenoid accumulation and asterid genome evolution.</title>
        <authorList>
            <person name="Iorizzo M."/>
            <person name="Ellison S."/>
            <person name="Senalik D."/>
            <person name="Zeng P."/>
            <person name="Satapoomin P."/>
            <person name="Huang J."/>
            <person name="Bowman M."/>
            <person name="Iovene M."/>
            <person name="Sanseverino W."/>
            <person name="Cavagnaro P."/>
            <person name="Yildiz M."/>
            <person name="Macko-Podgorni A."/>
            <person name="Moranska E."/>
            <person name="Grzebelus E."/>
            <person name="Grzebelus D."/>
            <person name="Ashrafi H."/>
            <person name="Zheng Z."/>
            <person name="Cheng S."/>
            <person name="Spooner D."/>
            <person name="Van Deynze A."/>
            <person name="Simon P."/>
        </authorList>
    </citation>
    <scope>NUCLEOTIDE SEQUENCE [LARGE SCALE GENOMIC DNA]</scope>
    <source>
        <tissue evidence="3">Leaf</tissue>
    </source>
</reference>
<dbReference type="Pfam" id="PF01663">
    <property type="entry name" value="Phosphodiest"/>
    <property type="match status" value="1"/>
</dbReference>
<keyword evidence="5" id="KW-1185">Reference proteome</keyword>
<evidence type="ECO:0000313" key="5">
    <source>
        <dbReference type="Proteomes" id="UP000077755"/>
    </source>
</evidence>
<evidence type="ECO:0000313" key="4">
    <source>
        <dbReference type="EMBL" id="WOG98333.1"/>
    </source>
</evidence>
<dbReference type="AlphaFoldDB" id="A0A162ACN9"/>
<reference evidence="4" key="2">
    <citation type="submission" date="2022-03" db="EMBL/GenBank/DDBJ databases">
        <title>Draft title - Genomic analysis of global carrot germplasm unveils the trajectory of domestication and the origin of high carotenoid orange carrot.</title>
        <authorList>
            <person name="Iorizzo M."/>
            <person name="Ellison S."/>
            <person name="Senalik D."/>
            <person name="Macko-Podgorni A."/>
            <person name="Grzebelus D."/>
            <person name="Bostan H."/>
            <person name="Rolling W."/>
            <person name="Curaba J."/>
            <person name="Simon P."/>
        </authorList>
    </citation>
    <scope>NUCLEOTIDE SEQUENCE</scope>
    <source>
        <tissue evidence="4">Leaf</tissue>
    </source>
</reference>
<dbReference type="PANTHER" id="PTHR10151">
    <property type="entry name" value="ECTONUCLEOTIDE PYROPHOSPHATASE/PHOSPHODIESTERASE"/>
    <property type="match status" value="1"/>
</dbReference>
<dbReference type="GO" id="GO:0005773">
    <property type="term" value="C:vacuole"/>
    <property type="evidence" value="ECO:0007669"/>
    <property type="project" value="TreeGrafter"/>
</dbReference>
<sequence length="489" mass="54452">MVSNPIPLPKLTLLQEQEDESNSTSNSPKQTTSLLSFSTTSPHNPPSKPTILLISLLFLTTAAAAFAFAFLFFSSSSSKSHPRLHSNTQFSRPLTKLRHPVVLLISSDGFRFGYQYKTPAPNINRLIQDGTQAKLGLIPVFPTLTFPNHYSIVTGLYPAYHGIVNNFFRDFSTGESFSMASHEPKWWLGEPVWETVVKHGLKAATYFWPGSEVVKGAWTCPLSLCAHYNGSVPFEDRVDKVLRYFDEPSEDVPVFMTLYFEEPDHQGHKVGPDDPQITEAVARIDSLIGRLIDGLERKGVFEDVNIIMVGDHGMVGTCDSKLIFLDDLAPWIDIPKDWVQDYSPLLAIRPSHGYSAADVVKKMNDGLGSGKVNNGKYLKVYLKEELPSRLHYHASDRIPPIIGLVEEGYKVEQKVSRRKECGGAHGYDNAFFSMRTIFIGHGPRFAKGVEVPSFENIQIYNLITSILNISGAPNNGTLSFPKTVLLPHL</sequence>
<feature type="region of interest" description="Disordered" evidence="1">
    <location>
        <begin position="1"/>
        <end position="45"/>
    </location>
</feature>
<dbReference type="InterPro" id="IPR017850">
    <property type="entry name" value="Alkaline_phosphatase_core_sf"/>
</dbReference>
<gene>
    <name evidence="3" type="ORF">DCAR_013366</name>
    <name evidence="4" type="ORF">DCAR_0417674</name>
</gene>
<name>A0A162ACN9_DAUCS</name>
<dbReference type="STRING" id="79200.A0A162ACN9"/>
<dbReference type="SUPFAM" id="SSF53649">
    <property type="entry name" value="Alkaline phosphatase-like"/>
    <property type="match status" value="1"/>
</dbReference>